<protein>
    <submittedName>
        <fullName evidence="1">Uncharacterized protein</fullName>
    </submittedName>
</protein>
<keyword evidence="2" id="KW-1185">Reference proteome</keyword>
<proteinExistence type="predicted"/>
<organism evidence="1 2">
    <name type="scientific">Nonomuraea recticatena</name>
    <dbReference type="NCBI Taxonomy" id="46178"/>
    <lineage>
        <taxon>Bacteria</taxon>
        <taxon>Bacillati</taxon>
        <taxon>Actinomycetota</taxon>
        <taxon>Actinomycetes</taxon>
        <taxon>Streptosporangiales</taxon>
        <taxon>Streptosporangiaceae</taxon>
        <taxon>Nonomuraea</taxon>
    </lineage>
</organism>
<name>A0ABP6FQP6_9ACTN</name>
<dbReference type="Proteomes" id="UP001501666">
    <property type="component" value="Unassembled WGS sequence"/>
</dbReference>
<dbReference type="EMBL" id="BAAATE010000045">
    <property type="protein sequence ID" value="GAA2696647.1"/>
    <property type="molecule type" value="Genomic_DNA"/>
</dbReference>
<reference evidence="2" key="1">
    <citation type="journal article" date="2019" name="Int. J. Syst. Evol. Microbiol.">
        <title>The Global Catalogue of Microorganisms (GCM) 10K type strain sequencing project: providing services to taxonomists for standard genome sequencing and annotation.</title>
        <authorList>
            <consortium name="The Broad Institute Genomics Platform"/>
            <consortium name="The Broad Institute Genome Sequencing Center for Infectious Disease"/>
            <person name="Wu L."/>
            <person name="Ma J."/>
        </authorList>
    </citation>
    <scope>NUCLEOTIDE SEQUENCE [LARGE SCALE GENOMIC DNA]</scope>
    <source>
        <strain evidence="2">JCM 6835</strain>
    </source>
</reference>
<sequence length="102" mass="11293">MVPLTEGMKVLIPTLVAGGPDVTTSTADKLRRDAHFLRLDIPFTMAMPHFRADNIDSALERSVTIFSRDANRHPVELSNGATLSTRRPITEYTSLPDCRINA</sequence>
<evidence type="ECO:0000313" key="2">
    <source>
        <dbReference type="Proteomes" id="UP001501666"/>
    </source>
</evidence>
<accession>A0ABP6FQP6</accession>
<gene>
    <name evidence="1" type="ORF">GCM10010412_090800</name>
</gene>
<evidence type="ECO:0000313" key="1">
    <source>
        <dbReference type="EMBL" id="GAA2696647.1"/>
    </source>
</evidence>
<comment type="caution">
    <text evidence="1">The sequence shown here is derived from an EMBL/GenBank/DDBJ whole genome shotgun (WGS) entry which is preliminary data.</text>
</comment>